<evidence type="ECO:0000313" key="2">
    <source>
        <dbReference type="EMBL" id="SBO92404.1"/>
    </source>
</evidence>
<keyword evidence="1" id="KW-0812">Transmembrane</keyword>
<protein>
    <submittedName>
        <fullName evidence="2">Uncharacterized protein</fullName>
    </submittedName>
</protein>
<sequence length="293" mass="32736">MPDFDPKLTRKAVRRGLVRTTTNVLAVLLALALVATVGPMLLQTRDGREQRMTDVLGTAFKVYNPAYRVVTNDCCEITPLSMSFTVTAEPLRPVGAVSPVSTYTISQSLFGRVGHLPLGRNANTRLSQSLYDVGTDLARKQDVRKVLNRLDGDLRALAVVEFTAPLRPEELKSWLGLSGRCAQSVVYERRPGALPITWGAITWDRGTFVEDREGCGVGLSNFRSWVARLDKDDDPDLRRFDLTFDRLRKASRDGLAYAYVDETSSIERLRELIDDPRVRTIRLADAALDLDRP</sequence>
<reference evidence="2" key="1">
    <citation type="submission" date="2016-04" db="EMBL/GenBank/DDBJ databases">
        <authorList>
            <person name="Evans L.H."/>
            <person name="Alamgir A."/>
            <person name="Owens N."/>
            <person name="Weber N.D."/>
            <person name="Virtaneva K."/>
            <person name="Barbian K."/>
            <person name="Babar A."/>
            <person name="Rosenke K."/>
        </authorList>
    </citation>
    <scope>NUCLEOTIDE SEQUENCE</scope>
    <source>
        <strain evidence="2">Nono1</strain>
    </source>
</reference>
<dbReference type="EMBL" id="LT559118">
    <property type="protein sequence ID" value="SBO92404.1"/>
    <property type="molecule type" value="Genomic_DNA"/>
</dbReference>
<name>A0A1M4E0Q8_9ACTN</name>
<keyword evidence="1" id="KW-0472">Membrane</keyword>
<dbReference type="AlphaFoldDB" id="A0A1M4E0Q8"/>
<organism evidence="2">
    <name type="scientific">Nonomuraea gerenzanensis</name>
    <dbReference type="NCBI Taxonomy" id="93944"/>
    <lineage>
        <taxon>Bacteria</taxon>
        <taxon>Bacillati</taxon>
        <taxon>Actinomycetota</taxon>
        <taxon>Actinomycetes</taxon>
        <taxon>Streptosporangiales</taxon>
        <taxon>Streptosporangiaceae</taxon>
        <taxon>Nonomuraea</taxon>
    </lineage>
</organism>
<feature type="transmembrane region" description="Helical" evidence="1">
    <location>
        <begin position="20"/>
        <end position="42"/>
    </location>
</feature>
<keyword evidence="1" id="KW-1133">Transmembrane helix</keyword>
<accession>A0A1M4E0Q8</accession>
<evidence type="ECO:0000256" key="1">
    <source>
        <dbReference type="SAM" id="Phobius"/>
    </source>
</evidence>
<gene>
    <name evidence="2" type="ORF">BN4615_P1918</name>
</gene>
<proteinExistence type="predicted"/>